<dbReference type="InterPro" id="IPR036390">
    <property type="entry name" value="WH_DNA-bd_sf"/>
</dbReference>
<keyword evidence="5" id="KW-1185">Reference proteome</keyword>
<dbReference type="AlphaFoldDB" id="A0A810PQY9"/>
<dbReference type="Proteomes" id="UP000681343">
    <property type="component" value="Chromosome"/>
</dbReference>
<organism evidence="4 5">
    <name type="scientific">Vescimonas fastidiosa</name>
    <dbReference type="NCBI Taxonomy" id="2714353"/>
    <lineage>
        <taxon>Bacteria</taxon>
        <taxon>Bacillati</taxon>
        <taxon>Bacillota</taxon>
        <taxon>Clostridia</taxon>
        <taxon>Eubacteriales</taxon>
        <taxon>Oscillospiraceae</taxon>
        <taxon>Vescimonas</taxon>
    </lineage>
</organism>
<dbReference type="InterPro" id="IPR000524">
    <property type="entry name" value="Tscrpt_reg_HTH_GntR"/>
</dbReference>
<keyword evidence="3" id="KW-0804">Transcription</keyword>
<dbReference type="SUPFAM" id="SSF46785">
    <property type="entry name" value="Winged helix' DNA-binding domain"/>
    <property type="match status" value="1"/>
</dbReference>
<dbReference type="PRINTS" id="PR00035">
    <property type="entry name" value="HTHGNTR"/>
</dbReference>
<accession>A0A810PQY9</accession>
<dbReference type="Pfam" id="PF13730">
    <property type="entry name" value="HTH_36"/>
    <property type="match status" value="1"/>
</dbReference>
<dbReference type="GO" id="GO:0003677">
    <property type="term" value="F:DNA binding"/>
    <property type="evidence" value="ECO:0007669"/>
    <property type="project" value="UniProtKB-KW"/>
</dbReference>
<keyword evidence="1" id="KW-0805">Transcription regulation</keyword>
<dbReference type="KEGG" id="vfa:MM35RIKEN_12810"/>
<reference evidence="4" key="1">
    <citation type="submission" date="2020-09" db="EMBL/GenBank/DDBJ databases">
        <title>New species isolated from human feces.</title>
        <authorList>
            <person name="Kitahara M."/>
            <person name="Shigeno Y."/>
            <person name="Shime M."/>
            <person name="Matsumoto Y."/>
            <person name="Nakamura S."/>
            <person name="Motooka D."/>
            <person name="Fukuoka S."/>
            <person name="Nishikawa H."/>
            <person name="Benno Y."/>
        </authorList>
    </citation>
    <scope>NUCLEOTIDE SEQUENCE</scope>
    <source>
        <strain evidence="4">MM35</strain>
    </source>
</reference>
<evidence type="ECO:0000256" key="3">
    <source>
        <dbReference type="ARBA" id="ARBA00023163"/>
    </source>
</evidence>
<dbReference type="GO" id="GO:0003700">
    <property type="term" value="F:DNA-binding transcription factor activity"/>
    <property type="evidence" value="ECO:0007669"/>
    <property type="project" value="InterPro"/>
</dbReference>
<sequence>MMAELTEKEVKPITAETDGTCWPSVRRIAEDLKLSRRTVQRALADLERHGFLERTHRRRPNGSLTSSLYRIK</sequence>
<gene>
    <name evidence="4" type="ORF">MM35RIKEN_12810</name>
</gene>
<evidence type="ECO:0000313" key="5">
    <source>
        <dbReference type="Proteomes" id="UP000681343"/>
    </source>
</evidence>
<name>A0A810PQY9_9FIRM</name>
<dbReference type="InterPro" id="IPR036388">
    <property type="entry name" value="WH-like_DNA-bd_sf"/>
</dbReference>
<evidence type="ECO:0008006" key="6">
    <source>
        <dbReference type="Google" id="ProtNLM"/>
    </source>
</evidence>
<keyword evidence="2" id="KW-0238">DNA-binding</keyword>
<evidence type="ECO:0000256" key="1">
    <source>
        <dbReference type="ARBA" id="ARBA00023015"/>
    </source>
</evidence>
<dbReference type="RefSeq" id="WP_212820301.1">
    <property type="nucleotide sequence ID" value="NZ_AP023415.1"/>
</dbReference>
<dbReference type="EMBL" id="AP023415">
    <property type="protein sequence ID" value="BCK79089.1"/>
    <property type="molecule type" value="Genomic_DNA"/>
</dbReference>
<proteinExistence type="predicted"/>
<evidence type="ECO:0000313" key="4">
    <source>
        <dbReference type="EMBL" id="BCK79089.1"/>
    </source>
</evidence>
<protein>
    <recommendedName>
        <fullName evidence="6">Helix-turn-helix domain-containing protein</fullName>
    </recommendedName>
</protein>
<evidence type="ECO:0000256" key="2">
    <source>
        <dbReference type="ARBA" id="ARBA00023125"/>
    </source>
</evidence>
<dbReference type="Gene3D" id="1.10.10.10">
    <property type="entry name" value="Winged helix-like DNA-binding domain superfamily/Winged helix DNA-binding domain"/>
    <property type="match status" value="1"/>
</dbReference>